<name>A0A061RIH3_9CHLO</name>
<gene>
    <name evidence="6" type="ORF">TSPGSL018_4098</name>
</gene>
<evidence type="ECO:0000256" key="4">
    <source>
        <dbReference type="SAM" id="MobiDB-lite"/>
    </source>
</evidence>
<dbReference type="InterPro" id="IPR001876">
    <property type="entry name" value="Znf_RanBP2"/>
</dbReference>
<keyword evidence="1" id="KW-0479">Metal-binding</keyword>
<organism evidence="6">
    <name type="scientific">Tetraselmis sp. GSL018</name>
    <dbReference type="NCBI Taxonomy" id="582737"/>
    <lineage>
        <taxon>Eukaryota</taxon>
        <taxon>Viridiplantae</taxon>
        <taxon>Chlorophyta</taxon>
        <taxon>core chlorophytes</taxon>
        <taxon>Chlorodendrophyceae</taxon>
        <taxon>Chlorodendrales</taxon>
        <taxon>Chlorodendraceae</taxon>
        <taxon>Tetraselmis</taxon>
    </lineage>
</organism>
<dbReference type="InterPro" id="IPR057634">
    <property type="entry name" value="PAH_ZNF598/HEL2"/>
</dbReference>
<feature type="non-terminal residue" evidence="6">
    <location>
        <position position="1"/>
    </location>
</feature>
<feature type="region of interest" description="Disordered" evidence="4">
    <location>
        <begin position="136"/>
        <end position="209"/>
    </location>
</feature>
<evidence type="ECO:0000313" key="6">
    <source>
        <dbReference type="EMBL" id="JAC70455.1"/>
    </source>
</evidence>
<sequence length="226" mass="24046">EANRLLVDKIKQKVDPGAFEDFKAASKSLNRGEVSTDQYFQKVLELGLLSLTPEIAALCPDPRRRGELLEAFRRHATAPGAGPGGWTPPEAVEAFVQQAMENSSWQCPRCGMTNGPGSHLCDGCALGRAAAQPAAEDSTEALETELSASAPKKGKKGKKSKFERLRLSENRAQDNRASASNDGEDARGTSSQRQAVGARGAWGNNGGARLAQAIGVVNDAWGTSRR</sequence>
<dbReference type="Pfam" id="PF23202">
    <property type="entry name" value="PAH_ZNF598"/>
    <property type="match status" value="1"/>
</dbReference>
<evidence type="ECO:0000259" key="5">
    <source>
        <dbReference type="PROSITE" id="PS01358"/>
    </source>
</evidence>
<protein>
    <recommendedName>
        <fullName evidence="5">RanBP2-type domain-containing protein</fullName>
    </recommendedName>
</protein>
<feature type="compositionally biased region" description="Basic and acidic residues" evidence="4">
    <location>
        <begin position="160"/>
        <end position="174"/>
    </location>
</feature>
<keyword evidence="2" id="KW-0863">Zinc-finger</keyword>
<dbReference type="AlphaFoldDB" id="A0A061RIH3"/>
<evidence type="ECO:0000256" key="3">
    <source>
        <dbReference type="ARBA" id="ARBA00022833"/>
    </source>
</evidence>
<evidence type="ECO:0000256" key="1">
    <source>
        <dbReference type="ARBA" id="ARBA00022723"/>
    </source>
</evidence>
<feature type="compositionally biased region" description="Low complexity" evidence="4">
    <location>
        <begin position="195"/>
        <end position="209"/>
    </location>
</feature>
<dbReference type="EMBL" id="GBEZ01015732">
    <property type="protein sequence ID" value="JAC70455.1"/>
    <property type="molecule type" value="Transcribed_RNA"/>
</dbReference>
<evidence type="ECO:0000256" key="2">
    <source>
        <dbReference type="ARBA" id="ARBA00022771"/>
    </source>
</evidence>
<dbReference type="GO" id="GO:0008270">
    <property type="term" value="F:zinc ion binding"/>
    <property type="evidence" value="ECO:0007669"/>
    <property type="project" value="UniProtKB-KW"/>
</dbReference>
<keyword evidence="3" id="KW-0862">Zinc</keyword>
<accession>A0A061RIH3</accession>
<dbReference type="PROSITE" id="PS01358">
    <property type="entry name" value="ZF_RANBP2_1"/>
    <property type="match status" value="1"/>
</dbReference>
<proteinExistence type="predicted"/>
<feature type="domain" description="RanBP2-type" evidence="5">
    <location>
        <begin position="105"/>
        <end position="124"/>
    </location>
</feature>
<reference evidence="6" key="1">
    <citation type="submission" date="2014-05" db="EMBL/GenBank/DDBJ databases">
        <title>The transcriptome of the halophilic microalga Tetraselmis sp. GSL018 isolated from the Great Salt Lake, Utah.</title>
        <authorList>
            <person name="Jinkerson R.E."/>
            <person name="D'Adamo S."/>
            <person name="Posewitz M.C."/>
        </authorList>
    </citation>
    <scope>NUCLEOTIDE SEQUENCE</scope>
    <source>
        <strain evidence="6">GSL018</strain>
    </source>
</reference>